<name>A0A4Q0YSB4_9GAMM</name>
<evidence type="ECO:0000313" key="5">
    <source>
        <dbReference type="Proteomes" id="UP000290287"/>
    </source>
</evidence>
<dbReference type="InterPro" id="IPR008207">
    <property type="entry name" value="Sig_transdc_His_kin_Hpt_dom"/>
</dbReference>
<dbReference type="GO" id="GO:0000160">
    <property type="term" value="P:phosphorelay signal transduction system"/>
    <property type="evidence" value="ECO:0007669"/>
    <property type="project" value="UniProtKB-KW"/>
</dbReference>
<keyword evidence="1" id="KW-0902">Two-component regulatory system</keyword>
<dbReference type="OrthoDB" id="6313555at2"/>
<dbReference type="InterPro" id="IPR036641">
    <property type="entry name" value="HPT_dom_sf"/>
</dbReference>
<gene>
    <name evidence="4" type="ORF">CS022_08560</name>
</gene>
<keyword evidence="2" id="KW-0597">Phosphoprotein</keyword>
<comment type="caution">
    <text evidence="4">The sequence shown here is derived from an EMBL/GenBank/DDBJ whole genome shotgun (WGS) entry which is preliminary data.</text>
</comment>
<dbReference type="Gene3D" id="1.20.120.160">
    <property type="entry name" value="HPT domain"/>
    <property type="match status" value="1"/>
</dbReference>
<dbReference type="PROSITE" id="PS50894">
    <property type="entry name" value="HPT"/>
    <property type="match status" value="1"/>
</dbReference>
<accession>A0A4Q0YSB4</accession>
<evidence type="ECO:0000259" key="3">
    <source>
        <dbReference type="PROSITE" id="PS50894"/>
    </source>
</evidence>
<organism evidence="4 5">
    <name type="scientific">Veronia nyctiphanis</name>
    <dbReference type="NCBI Taxonomy" id="1278244"/>
    <lineage>
        <taxon>Bacteria</taxon>
        <taxon>Pseudomonadati</taxon>
        <taxon>Pseudomonadota</taxon>
        <taxon>Gammaproteobacteria</taxon>
        <taxon>Vibrionales</taxon>
        <taxon>Vibrionaceae</taxon>
        <taxon>Veronia</taxon>
    </lineage>
</organism>
<sequence length="118" mass="13187">METTINRDTLRRLADEVGEETVTVLLNVFSDELNRYQTLLSEQPTVSDVREISHAIKSSAASFGADDLANFAQECEARVKLGQDIWVHDHINELTSMLKGAANKYRALAVDEHLLDSL</sequence>
<dbReference type="Pfam" id="PF01627">
    <property type="entry name" value="Hpt"/>
    <property type="match status" value="1"/>
</dbReference>
<dbReference type="SUPFAM" id="SSF47226">
    <property type="entry name" value="Histidine-containing phosphotransfer domain, HPT domain"/>
    <property type="match status" value="1"/>
</dbReference>
<keyword evidence="5" id="KW-1185">Reference proteome</keyword>
<evidence type="ECO:0000313" key="4">
    <source>
        <dbReference type="EMBL" id="RXJ73553.1"/>
    </source>
</evidence>
<evidence type="ECO:0000256" key="2">
    <source>
        <dbReference type="PROSITE-ProRule" id="PRU00110"/>
    </source>
</evidence>
<dbReference type="EMBL" id="PEIB01000008">
    <property type="protein sequence ID" value="RXJ73553.1"/>
    <property type="molecule type" value="Genomic_DNA"/>
</dbReference>
<reference evidence="4 5" key="1">
    <citation type="submission" date="2017-10" db="EMBL/GenBank/DDBJ databases">
        <title>Nyctiphanis sp. nov., isolated from the stomach of the euphausiid Nyctiphanes simplex (Hansen, 1911) in the Gulf of California.</title>
        <authorList>
            <person name="Gomez-Gil B."/>
            <person name="Aguilar-Mendez M."/>
            <person name="Lopez-Cortes A."/>
            <person name="Gomez-Gutierrez J."/>
            <person name="Roque A."/>
            <person name="Lang E."/>
            <person name="Gonzalez-Castillo A."/>
        </authorList>
    </citation>
    <scope>NUCLEOTIDE SEQUENCE [LARGE SCALE GENOMIC DNA]</scope>
    <source>
        <strain evidence="4 5">CAIM 600</strain>
    </source>
</reference>
<proteinExistence type="predicted"/>
<feature type="domain" description="HPt" evidence="3">
    <location>
        <begin position="14"/>
        <end position="108"/>
    </location>
</feature>
<dbReference type="GO" id="GO:0004672">
    <property type="term" value="F:protein kinase activity"/>
    <property type="evidence" value="ECO:0007669"/>
    <property type="project" value="UniProtKB-ARBA"/>
</dbReference>
<feature type="modified residue" description="Phosphohistidine" evidence="2">
    <location>
        <position position="54"/>
    </location>
</feature>
<dbReference type="AlphaFoldDB" id="A0A4Q0YSB4"/>
<dbReference type="RefSeq" id="WP_129121931.1">
    <property type="nucleotide sequence ID" value="NZ_PEIB01000008.1"/>
</dbReference>
<dbReference type="Proteomes" id="UP000290287">
    <property type="component" value="Unassembled WGS sequence"/>
</dbReference>
<protein>
    <submittedName>
        <fullName evidence="4">Phosphorelay protein LuxU</fullName>
    </submittedName>
</protein>
<evidence type="ECO:0000256" key="1">
    <source>
        <dbReference type="ARBA" id="ARBA00023012"/>
    </source>
</evidence>